<dbReference type="Pfam" id="PF25426">
    <property type="entry name" value="AAA_lid_BCS1"/>
    <property type="match status" value="1"/>
</dbReference>
<dbReference type="InterPro" id="IPR027417">
    <property type="entry name" value="P-loop_NTPase"/>
</dbReference>
<comment type="subcellular location">
    <subcellularLocation>
        <location evidence="1">Mitochondrion inner membrane</location>
        <topology evidence="1">Single-pass membrane protein</topology>
    </subcellularLocation>
</comment>
<evidence type="ECO:0000256" key="5">
    <source>
        <dbReference type="ARBA" id="ARBA00022792"/>
    </source>
</evidence>
<keyword evidence="7" id="KW-0067">ATP-binding</keyword>
<evidence type="ECO:0000256" key="1">
    <source>
        <dbReference type="ARBA" id="ARBA00004434"/>
    </source>
</evidence>
<dbReference type="AlphaFoldDB" id="A0A9P5XIF8"/>
<name>A0A9P5XIF8_9AGAR</name>
<gene>
    <name evidence="15" type="ORF">P691DRAFT_664138</name>
</gene>
<keyword evidence="6 15" id="KW-0378">Hydrolase</keyword>
<dbReference type="Pfam" id="PF08740">
    <property type="entry name" value="BCS1_N"/>
    <property type="match status" value="1"/>
</dbReference>
<dbReference type="Gene3D" id="3.40.50.300">
    <property type="entry name" value="P-loop containing nucleotide triphosphate hydrolases"/>
    <property type="match status" value="1"/>
</dbReference>
<feature type="domain" description="AAA+ ATPase" evidence="13">
    <location>
        <begin position="260"/>
        <end position="404"/>
    </location>
</feature>
<evidence type="ECO:0000256" key="2">
    <source>
        <dbReference type="ARBA" id="ARBA00007448"/>
    </source>
</evidence>
<keyword evidence="10" id="KW-0472">Membrane</keyword>
<keyword evidence="8" id="KW-1133">Transmembrane helix</keyword>
<feature type="compositionally biased region" description="Basic and acidic residues" evidence="12">
    <location>
        <begin position="524"/>
        <end position="546"/>
    </location>
</feature>
<evidence type="ECO:0000259" key="14">
    <source>
        <dbReference type="SMART" id="SM01024"/>
    </source>
</evidence>
<dbReference type="GO" id="GO:0005743">
    <property type="term" value="C:mitochondrial inner membrane"/>
    <property type="evidence" value="ECO:0007669"/>
    <property type="project" value="UniProtKB-SubCell"/>
</dbReference>
<evidence type="ECO:0000256" key="3">
    <source>
        <dbReference type="ARBA" id="ARBA00022692"/>
    </source>
</evidence>
<feature type="compositionally biased region" description="Basic and acidic residues" evidence="12">
    <location>
        <begin position="493"/>
        <end position="514"/>
    </location>
</feature>
<dbReference type="SMART" id="SM01024">
    <property type="entry name" value="BCS1_N"/>
    <property type="match status" value="1"/>
</dbReference>
<keyword evidence="5" id="KW-0999">Mitochondrion inner membrane</keyword>
<keyword evidence="16" id="KW-1185">Reference proteome</keyword>
<organism evidence="15 16">
    <name type="scientific">Macrolepiota fuliginosa MF-IS2</name>
    <dbReference type="NCBI Taxonomy" id="1400762"/>
    <lineage>
        <taxon>Eukaryota</taxon>
        <taxon>Fungi</taxon>
        <taxon>Dikarya</taxon>
        <taxon>Basidiomycota</taxon>
        <taxon>Agaricomycotina</taxon>
        <taxon>Agaricomycetes</taxon>
        <taxon>Agaricomycetidae</taxon>
        <taxon>Agaricales</taxon>
        <taxon>Agaricineae</taxon>
        <taxon>Agaricaceae</taxon>
        <taxon>Macrolepiota</taxon>
    </lineage>
</organism>
<dbReference type="SUPFAM" id="SSF52540">
    <property type="entry name" value="P-loop containing nucleoside triphosphate hydrolases"/>
    <property type="match status" value="1"/>
</dbReference>
<evidence type="ECO:0000256" key="6">
    <source>
        <dbReference type="ARBA" id="ARBA00022801"/>
    </source>
</evidence>
<dbReference type="GO" id="GO:0005524">
    <property type="term" value="F:ATP binding"/>
    <property type="evidence" value="ECO:0007669"/>
    <property type="project" value="UniProtKB-KW"/>
</dbReference>
<evidence type="ECO:0000256" key="7">
    <source>
        <dbReference type="ARBA" id="ARBA00022840"/>
    </source>
</evidence>
<evidence type="ECO:0000256" key="4">
    <source>
        <dbReference type="ARBA" id="ARBA00022741"/>
    </source>
</evidence>
<reference evidence="15" key="1">
    <citation type="submission" date="2020-11" db="EMBL/GenBank/DDBJ databases">
        <authorList>
            <consortium name="DOE Joint Genome Institute"/>
            <person name="Ahrendt S."/>
            <person name="Riley R."/>
            <person name="Andreopoulos W."/>
            <person name="Labutti K."/>
            <person name="Pangilinan J."/>
            <person name="Ruiz-Duenas F.J."/>
            <person name="Barrasa J.M."/>
            <person name="Sanchez-Garcia M."/>
            <person name="Camarero S."/>
            <person name="Miyauchi S."/>
            <person name="Serrano A."/>
            <person name="Linde D."/>
            <person name="Babiker R."/>
            <person name="Drula E."/>
            <person name="Ayuso-Fernandez I."/>
            <person name="Pacheco R."/>
            <person name="Padilla G."/>
            <person name="Ferreira P."/>
            <person name="Barriuso J."/>
            <person name="Kellner H."/>
            <person name="Castanera R."/>
            <person name="Alfaro M."/>
            <person name="Ramirez L."/>
            <person name="Pisabarro A.G."/>
            <person name="Kuo A."/>
            <person name="Tritt A."/>
            <person name="Lipzen A."/>
            <person name="He G."/>
            <person name="Yan M."/>
            <person name="Ng V."/>
            <person name="Cullen D."/>
            <person name="Martin F."/>
            <person name="Rosso M.-N."/>
            <person name="Henrissat B."/>
            <person name="Hibbett D."/>
            <person name="Martinez A.T."/>
            <person name="Grigoriev I.V."/>
        </authorList>
    </citation>
    <scope>NUCLEOTIDE SEQUENCE</scope>
    <source>
        <strain evidence="15">MF-IS2</strain>
    </source>
</reference>
<evidence type="ECO:0000259" key="13">
    <source>
        <dbReference type="SMART" id="SM00382"/>
    </source>
</evidence>
<keyword evidence="3" id="KW-0812">Transmembrane</keyword>
<accession>A0A9P5XIF8</accession>
<comment type="similarity">
    <text evidence="2">Belongs to the AAA ATPase family. BCS1 subfamily.</text>
</comment>
<sequence length="596" mass="67081">MELPYPSDGYDGRSPLLSQILSIGMITSWLPRERAGIMGTLTMFMMGWLLEMGRDAYSWFSERWKFQYSLTAEFHEGDPAYDWVLAFLTKEQVWKRSWNFKISAKTLQRKNGVEASEISKGHNSENAEYVPTYQKPQLFRWSGYWVEITRSIGAPSYDFQTERTVSSSTIFLTVYTRDVSAVSSLVEYARTRYMEMSQPHVIIHTSSRGYHPFYWSDCKRKLRRSLDSVILEAGVLDTLLADACEFLGMEDWYQTAGIPYRRGYLLYGPPGSGKTSTIYALAGELGLEIYSLSLASSGIDDSILAQAVACIPKRSIFLLEDIDCAFSRNDESNNNGNLNNPVFGMWGGAPRCNVTLSGLLNILDGVASQEGILFFATTNHIEDLDNALIRPGRIDRKIQYHHAVKQQAASLFKRFFPVSHCTPESAKEDFSEEDKTSLIESLSAEFSAQIPEKTFTTAELQGFLLTCKFKPEKAVKEAKKWAENTIKEKKELEEKKKAKQEKAQEKRDMEEVEKLQSTLLKMGVKAERKESSTEAPKEKVVPKAENARNSSPDTPSSARRTQSPDSAQESDSDSWTITEDAQDAGAKRAGAGEPST</sequence>
<comment type="caution">
    <text evidence="15">The sequence shown here is derived from an EMBL/GenBank/DDBJ whole genome shotgun (WGS) entry which is preliminary data.</text>
</comment>
<dbReference type="SMART" id="SM00382">
    <property type="entry name" value="AAA"/>
    <property type="match status" value="1"/>
</dbReference>
<dbReference type="Proteomes" id="UP000807342">
    <property type="component" value="Unassembled WGS sequence"/>
</dbReference>
<dbReference type="InterPro" id="IPR003593">
    <property type="entry name" value="AAA+_ATPase"/>
</dbReference>
<evidence type="ECO:0000256" key="9">
    <source>
        <dbReference type="ARBA" id="ARBA00023128"/>
    </source>
</evidence>
<dbReference type="InterPro" id="IPR014851">
    <property type="entry name" value="BCS1_N"/>
</dbReference>
<dbReference type="OrthoDB" id="10251412at2759"/>
<dbReference type="EMBL" id="MU151093">
    <property type="protein sequence ID" value="KAF9450989.1"/>
    <property type="molecule type" value="Genomic_DNA"/>
</dbReference>
<comment type="catalytic activity">
    <reaction evidence="11">
        <text>ATP + H2O = ADP + phosphate + H(+)</text>
        <dbReference type="Rhea" id="RHEA:13065"/>
        <dbReference type="ChEBI" id="CHEBI:15377"/>
        <dbReference type="ChEBI" id="CHEBI:15378"/>
        <dbReference type="ChEBI" id="CHEBI:30616"/>
        <dbReference type="ChEBI" id="CHEBI:43474"/>
        <dbReference type="ChEBI" id="CHEBI:456216"/>
    </reaction>
    <physiologicalReaction direction="left-to-right" evidence="11">
        <dbReference type="Rhea" id="RHEA:13066"/>
    </physiologicalReaction>
</comment>
<dbReference type="InterPro" id="IPR050747">
    <property type="entry name" value="Mitochondrial_chaperone_BCS1"/>
</dbReference>
<keyword evidence="9" id="KW-0496">Mitochondrion</keyword>
<feature type="domain" description="BCS1 N-terminal" evidence="14">
    <location>
        <begin position="44"/>
        <end position="229"/>
    </location>
</feature>
<dbReference type="GO" id="GO:0016887">
    <property type="term" value="F:ATP hydrolysis activity"/>
    <property type="evidence" value="ECO:0007669"/>
    <property type="project" value="InterPro"/>
</dbReference>
<evidence type="ECO:0000313" key="15">
    <source>
        <dbReference type="EMBL" id="KAF9450989.1"/>
    </source>
</evidence>
<dbReference type="PANTHER" id="PTHR23070">
    <property type="entry name" value="BCS1 AAA-TYPE ATPASE"/>
    <property type="match status" value="1"/>
</dbReference>
<dbReference type="Pfam" id="PF00004">
    <property type="entry name" value="AAA"/>
    <property type="match status" value="1"/>
</dbReference>
<evidence type="ECO:0000256" key="10">
    <source>
        <dbReference type="ARBA" id="ARBA00023136"/>
    </source>
</evidence>
<keyword evidence="4" id="KW-0547">Nucleotide-binding</keyword>
<proteinExistence type="inferred from homology"/>
<evidence type="ECO:0000313" key="16">
    <source>
        <dbReference type="Proteomes" id="UP000807342"/>
    </source>
</evidence>
<evidence type="ECO:0000256" key="8">
    <source>
        <dbReference type="ARBA" id="ARBA00022989"/>
    </source>
</evidence>
<evidence type="ECO:0000256" key="12">
    <source>
        <dbReference type="SAM" id="MobiDB-lite"/>
    </source>
</evidence>
<evidence type="ECO:0000256" key="11">
    <source>
        <dbReference type="ARBA" id="ARBA00048778"/>
    </source>
</evidence>
<dbReference type="InterPro" id="IPR057495">
    <property type="entry name" value="AAA_lid_BCS1"/>
</dbReference>
<feature type="region of interest" description="Disordered" evidence="12">
    <location>
        <begin position="493"/>
        <end position="596"/>
    </location>
</feature>
<protein>
    <submittedName>
        <fullName evidence="15">P-loop containing nucleoside triphosphate hydrolase protein</fullName>
    </submittedName>
</protein>
<feature type="compositionally biased region" description="Polar residues" evidence="12">
    <location>
        <begin position="547"/>
        <end position="579"/>
    </location>
</feature>
<dbReference type="InterPro" id="IPR003959">
    <property type="entry name" value="ATPase_AAA_core"/>
</dbReference>